<evidence type="ECO:0000259" key="4">
    <source>
        <dbReference type="Pfam" id="PF22624"/>
    </source>
</evidence>
<dbReference type="Gene3D" id="3.90.470.20">
    <property type="entry name" value="4'-phosphopantetheinyl transferase domain"/>
    <property type="match status" value="1"/>
</dbReference>
<dbReference type="AlphaFoldDB" id="A0A1I3TZT0"/>
<name>A0A1I3TZT0_9BACL</name>
<dbReference type="Proteomes" id="UP000198915">
    <property type="component" value="Unassembled WGS sequence"/>
</dbReference>
<dbReference type="SUPFAM" id="SSF56214">
    <property type="entry name" value="4'-phosphopantetheinyl transferase"/>
    <property type="match status" value="2"/>
</dbReference>
<dbReference type="STRING" id="1884381.SAMN05518846_105170"/>
<dbReference type="GO" id="GO:0019878">
    <property type="term" value="P:lysine biosynthetic process via aminoadipic acid"/>
    <property type="evidence" value="ECO:0007669"/>
    <property type="project" value="TreeGrafter"/>
</dbReference>
<dbReference type="GO" id="GO:0008897">
    <property type="term" value="F:holo-[acyl-carrier-protein] synthase activity"/>
    <property type="evidence" value="ECO:0007669"/>
    <property type="project" value="InterPro"/>
</dbReference>
<dbReference type="Pfam" id="PF01648">
    <property type="entry name" value="ACPS"/>
    <property type="match status" value="1"/>
</dbReference>
<keyword evidence="6" id="KW-1185">Reference proteome</keyword>
<organism evidence="5 6">
    <name type="scientific">Brevibacillus centrosporus</name>
    <dbReference type="NCBI Taxonomy" id="54910"/>
    <lineage>
        <taxon>Bacteria</taxon>
        <taxon>Bacillati</taxon>
        <taxon>Bacillota</taxon>
        <taxon>Bacilli</taxon>
        <taxon>Bacillales</taxon>
        <taxon>Paenibacillaceae</taxon>
        <taxon>Brevibacillus</taxon>
    </lineage>
</organism>
<evidence type="ECO:0000256" key="2">
    <source>
        <dbReference type="ARBA" id="ARBA00022679"/>
    </source>
</evidence>
<keyword evidence="2 5" id="KW-0808">Transferase</keyword>
<comment type="similarity">
    <text evidence="1">Belongs to the P-Pant transferase superfamily. Gsp/Sfp/HetI/AcpT family.</text>
</comment>
<dbReference type="Pfam" id="PF22624">
    <property type="entry name" value="AASDHPPT_N"/>
    <property type="match status" value="1"/>
</dbReference>
<dbReference type="PANTHER" id="PTHR12215">
    <property type="entry name" value="PHOSPHOPANTETHEINE TRANSFERASE"/>
    <property type="match status" value="1"/>
</dbReference>
<dbReference type="PANTHER" id="PTHR12215:SF10">
    <property type="entry name" value="L-AMINOADIPATE-SEMIALDEHYDE DEHYDROGENASE-PHOSPHOPANTETHEINYL TRANSFERASE"/>
    <property type="match status" value="1"/>
</dbReference>
<feature type="domain" description="4'-phosphopantetheinyl transferase N-terminal" evidence="4">
    <location>
        <begin position="109"/>
        <end position="190"/>
    </location>
</feature>
<dbReference type="InterPro" id="IPR055066">
    <property type="entry name" value="AASDHPPT_N"/>
</dbReference>
<accession>A0A1I3TZT0</accession>
<protein>
    <submittedName>
        <fullName evidence="5">4'-phosphopantetheinyl transferase superfamily protein</fullName>
    </submittedName>
</protein>
<proteinExistence type="inferred from homology"/>
<gene>
    <name evidence="5" type="ORF">SAMN05518846_105170</name>
</gene>
<evidence type="ECO:0000256" key="1">
    <source>
        <dbReference type="ARBA" id="ARBA00010990"/>
    </source>
</evidence>
<dbReference type="InterPro" id="IPR050559">
    <property type="entry name" value="P-Pant_transferase_sf"/>
</dbReference>
<dbReference type="GO" id="GO:0005829">
    <property type="term" value="C:cytosol"/>
    <property type="evidence" value="ECO:0007669"/>
    <property type="project" value="TreeGrafter"/>
</dbReference>
<evidence type="ECO:0000313" key="5">
    <source>
        <dbReference type="EMBL" id="SFJ76142.1"/>
    </source>
</evidence>
<reference evidence="6" key="1">
    <citation type="submission" date="2016-10" db="EMBL/GenBank/DDBJ databases">
        <authorList>
            <person name="Varghese N."/>
            <person name="Submissions S."/>
        </authorList>
    </citation>
    <scope>NUCLEOTIDE SEQUENCE [LARGE SCALE GENOMIC DNA]</scope>
    <source>
        <strain evidence="6">OK042</strain>
    </source>
</reference>
<dbReference type="InterPro" id="IPR037143">
    <property type="entry name" value="4-PPantetheinyl_Trfase_dom_sf"/>
</dbReference>
<evidence type="ECO:0000259" key="3">
    <source>
        <dbReference type="Pfam" id="PF01648"/>
    </source>
</evidence>
<dbReference type="InterPro" id="IPR008278">
    <property type="entry name" value="4-PPantetheinyl_Trfase_dom"/>
</dbReference>
<dbReference type="GO" id="GO:0000287">
    <property type="term" value="F:magnesium ion binding"/>
    <property type="evidence" value="ECO:0007669"/>
    <property type="project" value="InterPro"/>
</dbReference>
<evidence type="ECO:0000313" key="6">
    <source>
        <dbReference type="Proteomes" id="UP000198915"/>
    </source>
</evidence>
<dbReference type="EMBL" id="FORT01000005">
    <property type="protein sequence ID" value="SFJ76142.1"/>
    <property type="molecule type" value="Genomic_DNA"/>
</dbReference>
<sequence length="313" mass="35398">MGVAFCFWNRKSRKIVRSSVLYNERKAGTIGGIAIALISGRDRTSENECNKLLSGTGFMTIANADQSTPFGQADTHWEKGGRPIDIAKSQAFIAGNEVHVWLAQIGSLPACQEVLSQEEVRQAASFRSPHDQFRYQFSHRLLRFLLAAYIEIQPSAIHFQKNRFGKPSLLHHDIPFALEFNMSHSRDHVCYVLARNRAVGIDLELLDPDFEWDGIGQAVFSREEQDLLKSMPEAEQNRVFFQLWTRKEAQLKALGLGLAALDLEADRAERFAIENLQLVPFCYQNHYVGTVATDSDTPVVRFCSFKGQDAFRT</sequence>
<feature type="domain" description="4'-phosphopantetheinyl transferase" evidence="3">
    <location>
        <begin position="198"/>
        <end position="265"/>
    </location>
</feature>